<dbReference type="GO" id="GO:0005524">
    <property type="term" value="F:ATP binding"/>
    <property type="evidence" value="ECO:0007669"/>
    <property type="project" value="UniProtKB-UniRule"/>
</dbReference>
<keyword evidence="14 21" id="KW-1133">Transmembrane helix</keyword>
<evidence type="ECO:0000256" key="16">
    <source>
        <dbReference type="ARBA" id="ARBA00023170"/>
    </source>
</evidence>
<keyword evidence="4" id="KW-0723">Serine/threonine-protein kinase</keyword>
<keyword evidence="11 20" id="KW-0547">Nucleotide-binding</keyword>
<dbReference type="Pfam" id="PF13855">
    <property type="entry name" value="LRR_8"/>
    <property type="match status" value="4"/>
</dbReference>
<dbReference type="SUPFAM" id="SSF56112">
    <property type="entry name" value="Protein kinase-like (PK-like)"/>
    <property type="match status" value="2"/>
</dbReference>
<evidence type="ECO:0000256" key="18">
    <source>
        <dbReference type="ARBA" id="ARBA00047899"/>
    </source>
</evidence>
<protein>
    <recommendedName>
        <fullName evidence="2">non-specific serine/threonine protein kinase</fullName>
        <ecNumber evidence="2">2.7.11.1</ecNumber>
    </recommendedName>
</protein>
<dbReference type="InterPro" id="IPR000719">
    <property type="entry name" value="Prot_kinase_dom"/>
</dbReference>
<feature type="domain" description="Protein kinase" evidence="22">
    <location>
        <begin position="1292"/>
        <end position="1572"/>
    </location>
</feature>
<dbReference type="EC" id="2.7.11.1" evidence="2"/>
<evidence type="ECO:0000256" key="12">
    <source>
        <dbReference type="ARBA" id="ARBA00022777"/>
    </source>
</evidence>
<dbReference type="GO" id="GO:0004674">
    <property type="term" value="F:protein serine/threonine kinase activity"/>
    <property type="evidence" value="ECO:0007669"/>
    <property type="project" value="UniProtKB-KW"/>
</dbReference>
<keyword evidence="8 21" id="KW-0812">Transmembrane</keyword>
<proteinExistence type="predicted"/>
<dbReference type="FunFam" id="3.80.10.10:FF:000095">
    <property type="entry name" value="LRR receptor-like serine/threonine-protein kinase GSO1"/>
    <property type="match status" value="1"/>
</dbReference>
<dbReference type="InterPro" id="IPR013210">
    <property type="entry name" value="LRR_N_plant-typ"/>
</dbReference>
<keyword evidence="15 21" id="KW-0472">Membrane</keyword>
<feature type="transmembrane region" description="Helical" evidence="21">
    <location>
        <begin position="1233"/>
        <end position="1256"/>
    </location>
</feature>
<keyword evidence="13 20" id="KW-0067">ATP-binding</keyword>
<evidence type="ECO:0000256" key="13">
    <source>
        <dbReference type="ARBA" id="ARBA00022840"/>
    </source>
</evidence>
<comment type="subcellular location">
    <subcellularLocation>
        <location evidence="1">Cell membrane</location>
        <topology evidence="1">Single-pass type I membrane protein</topology>
    </subcellularLocation>
</comment>
<comment type="catalytic activity">
    <reaction evidence="19">
        <text>L-seryl-[protein] + ATP = O-phospho-L-seryl-[protein] + ADP + H(+)</text>
        <dbReference type="Rhea" id="RHEA:17989"/>
        <dbReference type="Rhea" id="RHEA-COMP:9863"/>
        <dbReference type="Rhea" id="RHEA-COMP:11604"/>
        <dbReference type="ChEBI" id="CHEBI:15378"/>
        <dbReference type="ChEBI" id="CHEBI:29999"/>
        <dbReference type="ChEBI" id="CHEBI:30616"/>
        <dbReference type="ChEBI" id="CHEBI:83421"/>
        <dbReference type="ChEBI" id="CHEBI:456216"/>
        <dbReference type="EC" id="2.7.11.1"/>
    </reaction>
</comment>
<dbReference type="InterPro" id="IPR051716">
    <property type="entry name" value="Plant_RL_S/T_kinase"/>
</dbReference>
<dbReference type="Proteomes" id="UP001515500">
    <property type="component" value="Chromosome 12"/>
</dbReference>
<keyword evidence="17" id="KW-0325">Glycoprotein</keyword>
<evidence type="ECO:0000256" key="10">
    <source>
        <dbReference type="ARBA" id="ARBA00022737"/>
    </source>
</evidence>
<dbReference type="InterPro" id="IPR055414">
    <property type="entry name" value="LRR_R13L4/SHOC2-like"/>
</dbReference>
<evidence type="ECO:0000256" key="3">
    <source>
        <dbReference type="ARBA" id="ARBA00022475"/>
    </source>
</evidence>
<evidence type="ECO:0000313" key="24">
    <source>
        <dbReference type="RefSeq" id="XP_039135837.1"/>
    </source>
</evidence>
<keyword evidence="16" id="KW-0675">Receptor</keyword>
<dbReference type="GO" id="GO:0099402">
    <property type="term" value="P:plant organ development"/>
    <property type="evidence" value="ECO:0007669"/>
    <property type="project" value="UniProtKB-ARBA"/>
</dbReference>
<feature type="binding site" evidence="20">
    <location>
        <position position="1320"/>
    </location>
    <ligand>
        <name>ATP</name>
        <dbReference type="ChEBI" id="CHEBI:30616"/>
    </ligand>
</feature>
<evidence type="ECO:0000256" key="9">
    <source>
        <dbReference type="ARBA" id="ARBA00022729"/>
    </source>
</evidence>
<evidence type="ECO:0000256" key="1">
    <source>
        <dbReference type="ARBA" id="ARBA00004251"/>
    </source>
</evidence>
<evidence type="ECO:0000313" key="23">
    <source>
        <dbReference type="Proteomes" id="UP001515500"/>
    </source>
</evidence>
<keyword evidence="10" id="KW-0677">Repeat</keyword>
<dbReference type="GO" id="GO:0009791">
    <property type="term" value="P:post-embryonic development"/>
    <property type="evidence" value="ECO:0007669"/>
    <property type="project" value="UniProtKB-ARBA"/>
</dbReference>
<dbReference type="SUPFAM" id="SSF52058">
    <property type="entry name" value="L domain-like"/>
    <property type="match status" value="2"/>
</dbReference>
<evidence type="ECO:0000259" key="22">
    <source>
        <dbReference type="PROSITE" id="PS50011"/>
    </source>
</evidence>
<keyword evidence="6" id="KW-0433">Leucine-rich repeat</keyword>
<gene>
    <name evidence="24" type="primary">LOC120273275</name>
</gene>
<dbReference type="FunFam" id="3.80.10.10:FF:000233">
    <property type="entry name" value="Leucine-rich repeat receptor-like protein kinase TDR"/>
    <property type="match status" value="1"/>
</dbReference>
<dbReference type="SUPFAM" id="SSF52047">
    <property type="entry name" value="RNI-like"/>
    <property type="match status" value="1"/>
</dbReference>
<feature type="domain" description="Protein kinase" evidence="22">
    <location>
        <begin position="339"/>
        <end position="612"/>
    </location>
</feature>
<evidence type="ECO:0000256" key="2">
    <source>
        <dbReference type="ARBA" id="ARBA00012513"/>
    </source>
</evidence>
<dbReference type="FunFam" id="3.80.10.10:FF:000356">
    <property type="entry name" value="LRR receptor-like serine/threonine-protein kinase"/>
    <property type="match status" value="1"/>
</dbReference>
<evidence type="ECO:0000256" key="15">
    <source>
        <dbReference type="ARBA" id="ARBA00023136"/>
    </source>
</evidence>
<keyword evidence="23" id="KW-1185">Reference proteome</keyword>
<comment type="catalytic activity">
    <reaction evidence="18">
        <text>L-threonyl-[protein] + ATP = O-phospho-L-threonyl-[protein] + ADP + H(+)</text>
        <dbReference type="Rhea" id="RHEA:46608"/>
        <dbReference type="Rhea" id="RHEA-COMP:11060"/>
        <dbReference type="Rhea" id="RHEA-COMP:11605"/>
        <dbReference type="ChEBI" id="CHEBI:15378"/>
        <dbReference type="ChEBI" id="CHEBI:30013"/>
        <dbReference type="ChEBI" id="CHEBI:30616"/>
        <dbReference type="ChEBI" id="CHEBI:61977"/>
        <dbReference type="ChEBI" id="CHEBI:456216"/>
        <dbReference type="EC" id="2.7.11.1"/>
    </reaction>
</comment>
<feature type="binding site" evidence="20">
    <location>
        <position position="367"/>
    </location>
    <ligand>
        <name>ATP</name>
        <dbReference type="ChEBI" id="CHEBI:30616"/>
    </ligand>
</feature>
<dbReference type="Gene3D" id="3.30.200.20">
    <property type="entry name" value="Phosphorylase Kinase, domain 1"/>
    <property type="match status" value="2"/>
</dbReference>
<dbReference type="FunFam" id="3.30.200.20:FF:000309">
    <property type="entry name" value="Leucine-rich repeat receptor protein kinase MSP1"/>
    <property type="match status" value="2"/>
</dbReference>
<evidence type="ECO:0000256" key="6">
    <source>
        <dbReference type="ARBA" id="ARBA00022614"/>
    </source>
</evidence>
<dbReference type="InterPro" id="IPR001611">
    <property type="entry name" value="Leu-rich_rpt"/>
</dbReference>
<dbReference type="InterPro" id="IPR011009">
    <property type="entry name" value="Kinase-like_dom_sf"/>
</dbReference>
<dbReference type="FunFam" id="3.80.10.10:FF:000400">
    <property type="entry name" value="Nuclear pore complex protein NUP107"/>
    <property type="match status" value="1"/>
</dbReference>
<evidence type="ECO:0000256" key="17">
    <source>
        <dbReference type="ARBA" id="ARBA00023180"/>
    </source>
</evidence>
<evidence type="ECO:0000256" key="4">
    <source>
        <dbReference type="ARBA" id="ARBA00022527"/>
    </source>
</evidence>
<dbReference type="Pfam" id="PF23598">
    <property type="entry name" value="LRR_14"/>
    <property type="match status" value="1"/>
</dbReference>
<keyword evidence="5" id="KW-0597">Phosphoprotein</keyword>
<name>A0AB40CAQ0_DIOCR</name>
<evidence type="ECO:0000256" key="20">
    <source>
        <dbReference type="PROSITE-ProRule" id="PRU10141"/>
    </source>
</evidence>
<dbReference type="PROSITE" id="PS00109">
    <property type="entry name" value="PROTEIN_KINASE_TYR"/>
    <property type="match status" value="2"/>
</dbReference>
<dbReference type="PANTHER" id="PTHR48053">
    <property type="entry name" value="LEUCINE RICH REPEAT FAMILY PROTEIN, EXPRESSED"/>
    <property type="match status" value="1"/>
</dbReference>
<evidence type="ECO:0000256" key="5">
    <source>
        <dbReference type="ARBA" id="ARBA00022553"/>
    </source>
</evidence>
<sequence length="1595" mass="174177">MASLQNLSLASNFLTGMIPKEFGKLTSLQHLNLASNSLEGNISKEFGNITSLQDLSLASNFLTGEIPDELGNLSSLQSLDLSNNSLFGHITGISRMNQLSYLFLSGNKLSGQIALALGQSSGLLELDLSHNLLEGHIPSTIGGMINLVNLNLSANKLSGELSENLGELDNLLLLDLSSNELSGSIPSKLSWLIFLQQLNVSHNNLSGHIPETFSDMNDLYSIDFSYNMLTGPIPSGEVFQAAYKAYVGNAAGLCGDAIGLLSCGSSPSDQNPHKNHTTLLIAITIPVVGCSLMLVTIALACRRQRTRTSEVAETENHSFVWDTGLKFKLTDVMEAIDNFNEAYCIGRGSFGVVYKAELPSGQVLAVKRHHFSAESDIQERNVRSILNEIQILLGVRHRNIVKLHGACTKKGVMYLVYDYVERGSLHDALYSVFEALTFDWAMRVKVIHGLAHALAYLHNDCSPNIFHRDISINNVLLDSDFEPKVSDFGTAKLLTHDASTWTAIVGSYGYIAPELAYMTKFTDKCDVYSFGVVTLEVMMGMHPGELLLNLQSMSSSSQGNDLLLKDVLDHRLPPPTGQLAEEVVFIVKIALACTQTKPASRPAMRSIAQEFLTRKKSYFSESLGTINLKSLLRVSRSGLVLCSKLTTGLQTILFSCKMSISNALKVSASSSAHHPKMKPMALDILVFLLFLFSHNFHLKCKAETEAEALLKWKNSLSNPESLSSWSLINSTNHCHWFGITCNTAGSIVELKLPDCSLDGNLDELDFTYLSNVTKIDLSGNTLTGSIPRTLSALAKLTSLDISNNGLETSDFSEFKAMPTLTHLSLRSNNFPTMELPSFILNCTNLTVLDLSVNEFNGTIPDSLVTNLINLQYLDLSFNSFSGSIPSSIGNMASLEHLDMNDNSLEGKLPSTMSQLENLTYLDLSNNKLNGGIPAGLGQGGLLYVAKFSSNKFSGELPESLCMGFELQHLDVSKNSFYGALPSCLRHCTSLIQIVLNGNHFVGDISKAFGVHPKLISLYLNGNHLTGTLSTDWGQCTSLTSLIIEGNDISGEIPKEFGNMRSLQELSLASNFLTGEIPHELVNLSSLWSLKLNNNMLSGHIPRISLTTPLILLDLSGNKLSGQIPEELGNSSELSSLNLSHNLLVGHISEKLGGLTNLMQLDLSSNELSGSIPSSLARLKALQQLNVSHNKLSGQIPQTFSGMYNLYTIDFSYNAGLCGDAFGLPSCKFSHKKLIIAITVPVAGCSLMLLVAIAIACRRQRTCKVAETENCSLVWDTGLKFKFTDVMEAIDDFNEVYCIGEGSFGVVYRAELPSGQVLAVKRQHFSDESDIQENNVRSFLNEIKILLEVRHRNIVKLHGACTKKGVMHLVFDYVERGNLGDVLYSVLGGLTFDWAMRVNVIHGVAHAVAYLHNDCLPNIVHRDISINNVLLDNDFEPKVSDFGTAKMLKHDASSWTAVVGSYGYIAPELAYMTKFTDKCDVYSFGVVTLEVMMGMHPGELLLNLPSMSSSSQGNDLLLKDVLDNRLLPPTGQLAEQIVFIVKVALACTQTDPASRPTMLSIAQELSTRKKSYLSEPLGTISFKNLLQVSRSGVLLK</sequence>
<evidence type="ECO:0000256" key="7">
    <source>
        <dbReference type="ARBA" id="ARBA00022679"/>
    </source>
</evidence>
<organism evidence="23 24">
    <name type="scientific">Dioscorea cayennensis subsp. rotundata</name>
    <name type="common">White Guinea yam</name>
    <name type="synonym">Dioscorea rotundata</name>
    <dbReference type="NCBI Taxonomy" id="55577"/>
    <lineage>
        <taxon>Eukaryota</taxon>
        <taxon>Viridiplantae</taxon>
        <taxon>Streptophyta</taxon>
        <taxon>Embryophyta</taxon>
        <taxon>Tracheophyta</taxon>
        <taxon>Spermatophyta</taxon>
        <taxon>Magnoliopsida</taxon>
        <taxon>Liliopsida</taxon>
        <taxon>Dioscoreales</taxon>
        <taxon>Dioscoreaceae</taxon>
        <taxon>Dioscorea</taxon>
    </lineage>
</organism>
<dbReference type="PROSITE" id="PS50011">
    <property type="entry name" value="PROTEIN_KINASE_DOM"/>
    <property type="match status" value="2"/>
</dbReference>
<dbReference type="Pfam" id="PF00069">
    <property type="entry name" value="Pkinase"/>
    <property type="match status" value="2"/>
</dbReference>
<accession>A0AB40CAQ0</accession>
<dbReference type="PROSITE" id="PS51450">
    <property type="entry name" value="LRR"/>
    <property type="match status" value="1"/>
</dbReference>
<dbReference type="Pfam" id="PF00560">
    <property type="entry name" value="LRR_1"/>
    <property type="match status" value="4"/>
</dbReference>
<evidence type="ECO:0000256" key="21">
    <source>
        <dbReference type="SAM" id="Phobius"/>
    </source>
</evidence>
<dbReference type="InterPro" id="IPR017441">
    <property type="entry name" value="Protein_kinase_ATP_BS"/>
</dbReference>
<dbReference type="Gene3D" id="1.10.510.10">
    <property type="entry name" value="Transferase(Phosphotransferase) domain 1"/>
    <property type="match status" value="2"/>
</dbReference>
<keyword evidence="3" id="KW-1003">Cell membrane</keyword>
<evidence type="ECO:0000256" key="19">
    <source>
        <dbReference type="ARBA" id="ARBA00048679"/>
    </source>
</evidence>
<dbReference type="GO" id="GO:0009653">
    <property type="term" value="P:anatomical structure morphogenesis"/>
    <property type="evidence" value="ECO:0007669"/>
    <property type="project" value="UniProtKB-ARBA"/>
</dbReference>
<dbReference type="InterPro" id="IPR008266">
    <property type="entry name" value="Tyr_kinase_AS"/>
</dbReference>
<dbReference type="InterPro" id="IPR003591">
    <property type="entry name" value="Leu-rich_rpt_typical-subtyp"/>
</dbReference>
<dbReference type="Pfam" id="PF08263">
    <property type="entry name" value="LRRNT_2"/>
    <property type="match status" value="1"/>
</dbReference>
<keyword evidence="7" id="KW-0808">Transferase</keyword>
<dbReference type="SMART" id="SM00369">
    <property type="entry name" value="LRR_TYP"/>
    <property type="match status" value="13"/>
</dbReference>
<evidence type="ECO:0000256" key="11">
    <source>
        <dbReference type="ARBA" id="ARBA00022741"/>
    </source>
</evidence>
<reference evidence="24" key="1">
    <citation type="submission" date="2025-08" db="UniProtKB">
        <authorList>
            <consortium name="RefSeq"/>
        </authorList>
    </citation>
    <scope>IDENTIFICATION</scope>
</reference>
<dbReference type="FunFam" id="1.10.510.10:FF:000445">
    <property type="entry name" value="MDIS1-interacting receptor like kinase 2"/>
    <property type="match status" value="2"/>
</dbReference>
<dbReference type="PANTHER" id="PTHR48053:SF32">
    <property type="entry name" value="LEUCINE RICH REPEAT FAMILY PROTEIN, EXPRESSED"/>
    <property type="match status" value="1"/>
</dbReference>
<dbReference type="GeneID" id="120273275"/>
<dbReference type="RefSeq" id="XP_039135837.1">
    <property type="nucleotide sequence ID" value="XM_039279903.1"/>
</dbReference>
<keyword evidence="9" id="KW-0732">Signal</keyword>
<keyword evidence="12" id="KW-0418">Kinase</keyword>
<dbReference type="PRINTS" id="PR00019">
    <property type="entry name" value="LEURICHRPT"/>
</dbReference>
<evidence type="ECO:0000256" key="14">
    <source>
        <dbReference type="ARBA" id="ARBA00022989"/>
    </source>
</evidence>
<dbReference type="Gene3D" id="3.80.10.10">
    <property type="entry name" value="Ribonuclease Inhibitor"/>
    <property type="match status" value="4"/>
</dbReference>
<dbReference type="GO" id="GO:0005886">
    <property type="term" value="C:plasma membrane"/>
    <property type="evidence" value="ECO:0007669"/>
    <property type="project" value="UniProtKB-SubCell"/>
</dbReference>
<dbReference type="PROSITE" id="PS00107">
    <property type="entry name" value="PROTEIN_KINASE_ATP"/>
    <property type="match status" value="2"/>
</dbReference>
<dbReference type="InterPro" id="IPR032675">
    <property type="entry name" value="LRR_dom_sf"/>
</dbReference>
<evidence type="ECO:0000256" key="8">
    <source>
        <dbReference type="ARBA" id="ARBA00022692"/>
    </source>
</evidence>